<accession>A0A940WN06</accession>
<protein>
    <submittedName>
        <fullName evidence="2">Uncharacterized protein</fullName>
    </submittedName>
</protein>
<name>A0A940WN06_9ACTN</name>
<feature type="compositionally biased region" description="Basic residues" evidence="1">
    <location>
        <begin position="75"/>
        <end position="84"/>
    </location>
</feature>
<evidence type="ECO:0000313" key="3">
    <source>
        <dbReference type="Proteomes" id="UP000674234"/>
    </source>
</evidence>
<organism evidence="2 3">
    <name type="scientific">Microbispora oryzae</name>
    <dbReference type="NCBI Taxonomy" id="2806554"/>
    <lineage>
        <taxon>Bacteria</taxon>
        <taxon>Bacillati</taxon>
        <taxon>Actinomycetota</taxon>
        <taxon>Actinomycetes</taxon>
        <taxon>Streptosporangiales</taxon>
        <taxon>Streptosporangiaceae</taxon>
        <taxon>Microbispora</taxon>
    </lineage>
</organism>
<reference evidence="2" key="1">
    <citation type="submission" date="2021-02" db="EMBL/GenBank/DDBJ databases">
        <title>Draft genome sequence of Microbispora sp. RL4-1S isolated from rice leaves in Thailand.</title>
        <authorList>
            <person name="Muangham S."/>
            <person name="Duangmal K."/>
        </authorList>
    </citation>
    <scope>NUCLEOTIDE SEQUENCE</scope>
    <source>
        <strain evidence="2">RL4-1S</strain>
    </source>
</reference>
<sequence>MDDQPEPTTYAAAAARLDRTASTLRDWVTRYNARRLGTVGRLTYVDFRDVATIDGCIYRGEPVPPTPEERDQLRAQRRAAARAA</sequence>
<dbReference type="AlphaFoldDB" id="A0A940WN06"/>
<comment type="caution">
    <text evidence="2">The sequence shown here is derived from an EMBL/GenBank/DDBJ whole genome shotgun (WGS) entry which is preliminary data.</text>
</comment>
<proteinExistence type="predicted"/>
<evidence type="ECO:0000313" key="2">
    <source>
        <dbReference type="EMBL" id="MBP2704415.1"/>
    </source>
</evidence>
<gene>
    <name evidence="2" type="ORF">JOL79_11380</name>
</gene>
<feature type="region of interest" description="Disordered" evidence="1">
    <location>
        <begin position="61"/>
        <end position="84"/>
    </location>
</feature>
<dbReference type="RefSeq" id="WP_210155720.1">
    <property type="nucleotide sequence ID" value="NZ_JAFCNB010000005.1"/>
</dbReference>
<dbReference type="EMBL" id="JAFCNB010000005">
    <property type="protein sequence ID" value="MBP2704415.1"/>
    <property type="molecule type" value="Genomic_DNA"/>
</dbReference>
<evidence type="ECO:0000256" key="1">
    <source>
        <dbReference type="SAM" id="MobiDB-lite"/>
    </source>
</evidence>
<dbReference type="Proteomes" id="UP000674234">
    <property type="component" value="Unassembled WGS sequence"/>
</dbReference>
<keyword evidence="3" id="KW-1185">Reference proteome</keyword>